<feature type="compositionally biased region" description="Low complexity" evidence="1">
    <location>
        <begin position="142"/>
        <end position="168"/>
    </location>
</feature>
<name>A0A0D2LW96_9CHLO</name>
<sequence length="175" mass="16016">MVHGGFPARLAGLPSCTGKPPGTTEVPSSFAGNRQAQLFPTVFQPPTAGACAAVADEQVAISATPGVSAGSDAEAPSLTDFTFARVGAECCCCCVGGDVFAAASSGSGGDSVGDSGHSGGGGDGGSSDSVGSSGSDSGGGDSSSNSSGSDSSGSSSCGSISAATAAGGPPVGGAP</sequence>
<feature type="compositionally biased region" description="Low complexity" evidence="1">
    <location>
        <begin position="126"/>
        <end position="135"/>
    </location>
</feature>
<evidence type="ECO:0000313" key="2">
    <source>
        <dbReference type="EMBL" id="KIY95749.1"/>
    </source>
</evidence>
<accession>A0A0D2LW96</accession>
<dbReference type="RefSeq" id="XP_013894769.1">
    <property type="nucleotide sequence ID" value="XM_014039315.1"/>
</dbReference>
<evidence type="ECO:0000256" key="1">
    <source>
        <dbReference type="SAM" id="MobiDB-lite"/>
    </source>
</evidence>
<evidence type="ECO:0000313" key="3">
    <source>
        <dbReference type="Proteomes" id="UP000054498"/>
    </source>
</evidence>
<dbReference type="GeneID" id="25729552"/>
<protein>
    <submittedName>
        <fullName evidence="2">Uncharacterized protein</fullName>
    </submittedName>
</protein>
<gene>
    <name evidence="2" type="ORF">MNEG_12212</name>
</gene>
<feature type="region of interest" description="Disordered" evidence="1">
    <location>
        <begin position="105"/>
        <end position="175"/>
    </location>
</feature>
<dbReference type="AlphaFoldDB" id="A0A0D2LW96"/>
<reference evidence="2 3" key="1">
    <citation type="journal article" date="2013" name="BMC Genomics">
        <title>Reconstruction of the lipid metabolism for the microalga Monoraphidium neglectum from its genome sequence reveals characteristics suitable for biofuel production.</title>
        <authorList>
            <person name="Bogen C."/>
            <person name="Al-Dilaimi A."/>
            <person name="Albersmeier A."/>
            <person name="Wichmann J."/>
            <person name="Grundmann M."/>
            <person name="Rupp O."/>
            <person name="Lauersen K.J."/>
            <person name="Blifernez-Klassen O."/>
            <person name="Kalinowski J."/>
            <person name="Goesmann A."/>
            <person name="Mussgnug J.H."/>
            <person name="Kruse O."/>
        </authorList>
    </citation>
    <scope>NUCLEOTIDE SEQUENCE [LARGE SCALE GENOMIC DNA]</scope>
    <source>
        <strain evidence="2 3">SAG 48.87</strain>
    </source>
</reference>
<feature type="compositionally biased region" description="Gly residues" evidence="1">
    <location>
        <begin position="106"/>
        <end position="125"/>
    </location>
</feature>
<proteinExistence type="predicted"/>
<dbReference type="KEGG" id="mng:MNEG_12212"/>
<keyword evidence="3" id="KW-1185">Reference proteome</keyword>
<organism evidence="2 3">
    <name type="scientific">Monoraphidium neglectum</name>
    <dbReference type="NCBI Taxonomy" id="145388"/>
    <lineage>
        <taxon>Eukaryota</taxon>
        <taxon>Viridiplantae</taxon>
        <taxon>Chlorophyta</taxon>
        <taxon>core chlorophytes</taxon>
        <taxon>Chlorophyceae</taxon>
        <taxon>CS clade</taxon>
        <taxon>Sphaeropleales</taxon>
        <taxon>Selenastraceae</taxon>
        <taxon>Monoraphidium</taxon>
    </lineage>
</organism>
<dbReference type="Proteomes" id="UP000054498">
    <property type="component" value="Unassembled WGS sequence"/>
</dbReference>
<dbReference type="EMBL" id="KK103343">
    <property type="protein sequence ID" value="KIY95749.1"/>
    <property type="molecule type" value="Genomic_DNA"/>
</dbReference>
<feature type="non-terminal residue" evidence="2">
    <location>
        <position position="175"/>
    </location>
</feature>